<dbReference type="Proteomes" id="UP001186974">
    <property type="component" value="Unassembled WGS sequence"/>
</dbReference>
<keyword evidence="2" id="KW-1185">Reference proteome</keyword>
<accession>A0ACC3DYC2</accession>
<evidence type="ECO:0000313" key="1">
    <source>
        <dbReference type="EMBL" id="KAK3081860.1"/>
    </source>
</evidence>
<name>A0ACC3DYC2_9PEZI</name>
<gene>
    <name evidence="1" type="ORF">LTS18_014784</name>
</gene>
<protein>
    <submittedName>
        <fullName evidence="1">Uncharacterized protein</fullName>
    </submittedName>
</protein>
<sequence length="237" mass="25896">MESVVSTSRVELTLLVKADAGSPELEWLHSLRSNEQSMWWSIGGAVKSPKATESAMRGQLSTSSPELNAYRVVYAVHEILLNPTSSPDAGESLSVEQSRSFTRFIGLVSLKSLNANSLALPAHLTLPVSAATTTLAAELAYAFLPFAWGKGYATEAVRAMLKVCKKARHFWAPYTEVNVRAIVNEANPASLRVMAKTGMIELGVHEWVAKTDEEAVFVAGEWRTRDKLHIFGTHLLA</sequence>
<comment type="caution">
    <text evidence="1">The sequence shown here is derived from an EMBL/GenBank/DDBJ whole genome shotgun (WGS) entry which is preliminary data.</text>
</comment>
<evidence type="ECO:0000313" key="2">
    <source>
        <dbReference type="Proteomes" id="UP001186974"/>
    </source>
</evidence>
<reference evidence="1" key="1">
    <citation type="submission" date="2024-09" db="EMBL/GenBank/DDBJ databases">
        <title>Black Yeasts Isolated from many extreme environments.</title>
        <authorList>
            <person name="Coleine C."/>
            <person name="Stajich J.E."/>
            <person name="Selbmann L."/>
        </authorList>
    </citation>
    <scope>NUCLEOTIDE SEQUENCE</scope>
    <source>
        <strain evidence="1">CCFEE 5737</strain>
    </source>
</reference>
<dbReference type="EMBL" id="JAWDJW010000048">
    <property type="protein sequence ID" value="KAK3081860.1"/>
    <property type="molecule type" value="Genomic_DNA"/>
</dbReference>
<proteinExistence type="predicted"/>
<organism evidence="1 2">
    <name type="scientific">Coniosporium uncinatum</name>
    <dbReference type="NCBI Taxonomy" id="93489"/>
    <lineage>
        <taxon>Eukaryota</taxon>
        <taxon>Fungi</taxon>
        <taxon>Dikarya</taxon>
        <taxon>Ascomycota</taxon>
        <taxon>Pezizomycotina</taxon>
        <taxon>Dothideomycetes</taxon>
        <taxon>Dothideomycetes incertae sedis</taxon>
        <taxon>Coniosporium</taxon>
    </lineage>
</organism>